<sequence>MQYKKVNIHCTNGYLAVLKAYAVIGGRDSTITRVKLFRIAPNLEGGYQHCPIPRYFEIYGEHQLRMVEGNLNLTMKLASPMGIPSRRRCLVFRYSLQTRRTSWRLIMRVVGGFCGKGLLEGSKQPRDNSVTILDGTHEDVPPNPLILRVEIIKLMIKNISPYKFKHFYNHNKLQDLDHSTKERKKERKND</sequence>
<protein>
    <submittedName>
        <fullName evidence="1">Uncharacterized protein</fullName>
    </submittedName>
</protein>
<dbReference type="EMBL" id="CM042033">
    <property type="protein sequence ID" value="KAI3775417.1"/>
    <property type="molecule type" value="Genomic_DNA"/>
</dbReference>
<reference evidence="1 2" key="2">
    <citation type="journal article" date="2022" name="Mol. Ecol. Resour.">
        <title>The genomes of chicory, endive, great burdock and yacon provide insights into Asteraceae paleo-polyploidization history and plant inulin production.</title>
        <authorList>
            <person name="Fan W."/>
            <person name="Wang S."/>
            <person name="Wang H."/>
            <person name="Wang A."/>
            <person name="Jiang F."/>
            <person name="Liu H."/>
            <person name="Zhao H."/>
            <person name="Xu D."/>
            <person name="Zhang Y."/>
        </authorList>
    </citation>
    <scope>NUCLEOTIDE SEQUENCE [LARGE SCALE GENOMIC DNA]</scope>
    <source>
        <strain evidence="2">cv. Yunnan</strain>
        <tissue evidence="1">Leaves</tissue>
    </source>
</reference>
<proteinExistence type="predicted"/>
<dbReference type="Proteomes" id="UP001056120">
    <property type="component" value="Linkage Group LG16"/>
</dbReference>
<accession>A0ACB9FW93</accession>
<gene>
    <name evidence="1" type="ORF">L1987_49993</name>
</gene>
<organism evidence="1 2">
    <name type="scientific">Smallanthus sonchifolius</name>
    <dbReference type="NCBI Taxonomy" id="185202"/>
    <lineage>
        <taxon>Eukaryota</taxon>
        <taxon>Viridiplantae</taxon>
        <taxon>Streptophyta</taxon>
        <taxon>Embryophyta</taxon>
        <taxon>Tracheophyta</taxon>
        <taxon>Spermatophyta</taxon>
        <taxon>Magnoliopsida</taxon>
        <taxon>eudicotyledons</taxon>
        <taxon>Gunneridae</taxon>
        <taxon>Pentapetalae</taxon>
        <taxon>asterids</taxon>
        <taxon>campanulids</taxon>
        <taxon>Asterales</taxon>
        <taxon>Asteraceae</taxon>
        <taxon>Asteroideae</taxon>
        <taxon>Heliantheae alliance</taxon>
        <taxon>Millerieae</taxon>
        <taxon>Smallanthus</taxon>
    </lineage>
</organism>
<name>A0ACB9FW93_9ASTR</name>
<reference evidence="2" key="1">
    <citation type="journal article" date="2022" name="Mol. Ecol. Resour.">
        <title>The genomes of chicory, endive, great burdock and yacon provide insights into Asteraceae palaeo-polyploidization history and plant inulin production.</title>
        <authorList>
            <person name="Fan W."/>
            <person name="Wang S."/>
            <person name="Wang H."/>
            <person name="Wang A."/>
            <person name="Jiang F."/>
            <person name="Liu H."/>
            <person name="Zhao H."/>
            <person name="Xu D."/>
            <person name="Zhang Y."/>
        </authorList>
    </citation>
    <scope>NUCLEOTIDE SEQUENCE [LARGE SCALE GENOMIC DNA]</scope>
    <source>
        <strain evidence="2">cv. Yunnan</strain>
    </source>
</reference>
<keyword evidence="2" id="KW-1185">Reference proteome</keyword>
<comment type="caution">
    <text evidence="1">The sequence shown here is derived from an EMBL/GenBank/DDBJ whole genome shotgun (WGS) entry which is preliminary data.</text>
</comment>
<evidence type="ECO:0000313" key="1">
    <source>
        <dbReference type="EMBL" id="KAI3775417.1"/>
    </source>
</evidence>
<evidence type="ECO:0000313" key="2">
    <source>
        <dbReference type="Proteomes" id="UP001056120"/>
    </source>
</evidence>